<dbReference type="Proteomes" id="UP000243205">
    <property type="component" value="Unassembled WGS sequence"/>
</dbReference>
<keyword evidence="4" id="KW-1185">Reference proteome</keyword>
<sequence length="199" mass="21977">MTFFPVRLLSSLVAVLLCSACIGGTSDEARFYLLSSEQLAGTGATTSAAITQQVELGPIHLAQYLDRPQIVTRTSDNRIALAEFDRWAGRLSDEISRLLVQQLSRHQPGLLVRPAPWRLAAAPDVQLELWINQFEGVPGGAARLQARYLLRRPRRTAQQGQLHYQRQITGPDYPQLVATQAELIADLAADLARLLGKEP</sequence>
<protein>
    <recommendedName>
        <fullName evidence="2">ABC-type transport auxiliary lipoprotein component domain-containing protein</fullName>
    </recommendedName>
</protein>
<evidence type="ECO:0000259" key="2">
    <source>
        <dbReference type="Pfam" id="PF03886"/>
    </source>
</evidence>
<dbReference type="Pfam" id="PF03886">
    <property type="entry name" value="ABC_trans_aux"/>
    <property type="match status" value="1"/>
</dbReference>
<evidence type="ECO:0000256" key="1">
    <source>
        <dbReference type="SAM" id="SignalP"/>
    </source>
</evidence>
<evidence type="ECO:0000313" key="4">
    <source>
        <dbReference type="Proteomes" id="UP000243205"/>
    </source>
</evidence>
<dbReference type="RefSeq" id="WP_092075754.1">
    <property type="nucleotide sequence ID" value="NZ_FNAQ01000001.1"/>
</dbReference>
<dbReference type="AlphaFoldDB" id="A0A1G6XVU0"/>
<proteinExistence type="predicted"/>
<dbReference type="Gene3D" id="3.40.50.10610">
    <property type="entry name" value="ABC-type transport auxiliary lipoprotein component"/>
    <property type="match status" value="1"/>
</dbReference>
<dbReference type="EMBL" id="FNAQ01000001">
    <property type="protein sequence ID" value="SDD82354.1"/>
    <property type="molecule type" value="Genomic_DNA"/>
</dbReference>
<name>A0A1G6XVU0_9BACT</name>
<dbReference type="SUPFAM" id="SSF159594">
    <property type="entry name" value="XCC0632-like"/>
    <property type="match status" value="1"/>
</dbReference>
<reference evidence="4" key="1">
    <citation type="submission" date="2016-10" db="EMBL/GenBank/DDBJ databases">
        <authorList>
            <person name="Varghese N."/>
            <person name="Submissions S."/>
        </authorList>
    </citation>
    <scope>NUCLEOTIDE SEQUENCE [LARGE SCALE GENOMIC DNA]</scope>
    <source>
        <strain evidence="4">DSM 8987</strain>
    </source>
</reference>
<organism evidence="3 4">
    <name type="scientific">Desulfuromonas thiophila</name>
    <dbReference type="NCBI Taxonomy" id="57664"/>
    <lineage>
        <taxon>Bacteria</taxon>
        <taxon>Pseudomonadati</taxon>
        <taxon>Thermodesulfobacteriota</taxon>
        <taxon>Desulfuromonadia</taxon>
        <taxon>Desulfuromonadales</taxon>
        <taxon>Desulfuromonadaceae</taxon>
        <taxon>Desulfuromonas</taxon>
    </lineage>
</organism>
<dbReference type="OrthoDB" id="5372878at2"/>
<feature type="signal peptide" evidence="1">
    <location>
        <begin position="1"/>
        <end position="20"/>
    </location>
</feature>
<dbReference type="STRING" id="57664.SAMN05661003_101422"/>
<feature type="chain" id="PRO_5017269738" description="ABC-type transport auxiliary lipoprotein component domain-containing protein" evidence="1">
    <location>
        <begin position="21"/>
        <end position="199"/>
    </location>
</feature>
<gene>
    <name evidence="3" type="ORF">SAMN05661003_101422</name>
</gene>
<evidence type="ECO:0000313" key="3">
    <source>
        <dbReference type="EMBL" id="SDD82354.1"/>
    </source>
</evidence>
<dbReference type="InterPro" id="IPR005586">
    <property type="entry name" value="ABC_trans_aux"/>
</dbReference>
<feature type="domain" description="ABC-type transport auxiliary lipoprotein component" evidence="2">
    <location>
        <begin position="32"/>
        <end position="192"/>
    </location>
</feature>
<accession>A0A1G6XVU0</accession>
<keyword evidence="1" id="KW-0732">Signal</keyword>